<keyword evidence="2" id="KW-1185">Reference proteome</keyword>
<feature type="non-terminal residue" evidence="1">
    <location>
        <position position="1"/>
    </location>
</feature>
<proteinExistence type="predicted"/>
<dbReference type="EMBL" id="CAJVQB010111895">
    <property type="protein sequence ID" value="CAG8852433.1"/>
    <property type="molecule type" value="Genomic_DNA"/>
</dbReference>
<evidence type="ECO:0000313" key="2">
    <source>
        <dbReference type="Proteomes" id="UP000789901"/>
    </source>
</evidence>
<protein>
    <submittedName>
        <fullName evidence="1">9010_t:CDS:1</fullName>
    </submittedName>
</protein>
<comment type="caution">
    <text evidence="1">The sequence shown here is derived from an EMBL/GenBank/DDBJ whole genome shotgun (WGS) entry which is preliminary data.</text>
</comment>
<sequence length="54" mass="6075">PLRFGGYQMIVYQGDINFGYVLDENGNVSRPQYQNTYVALANNSIVVVENQFGT</sequence>
<dbReference type="Proteomes" id="UP000789901">
    <property type="component" value="Unassembled WGS sequence"/>
</dbReference>
<name>A0ABN7XDG0_GIGMA</name>
<organism evidence="1 2">
    <name type="scientific">Gigaspora margarita</name>
    <dbReference type="NCBI Taxonomy" id="4874"/>
    <lineage>
        <taxon>Eukaryota</taxon>
        <taxon>Fungi</taxon>
        <taxon>Fungi incertae sedis</taxon>
        <taxon>Mucoromycota</taxon>
        <taxon>Glomeromycotina</taxon>
        <taxon>Glomeromycetes</taxon>
        <taxon>Diversisporales</taxon>
        <taxon>Gigasporaceae</taxon>
        <taxon>Gigaspora</taxon>
    </lineage>
</organism>
<accession>A0ABN7XDG0</accession>
<evidence type="ECO:0000313" key="1">
    <source>
        <dbReference type="EMBL" id="CAG8852433.1"/>
    </source>
</evidence>
<feature type="non-terminal residue" evidence="1">
    <location>
        <position position="54"/>
    </location>
</feature>
<gene>
    <name evidence="1" type="ORF">GMARGA_LOCUS41254</name>
</gene>
<reference evidence="1 2" key="1">
    <citation type="submission" date="2021-06" db="EMBL/GenBank/DDBJ databases">
        <authorList>
            <person name="Kallberg Y."/>
            <person name="Tangrot J."/>
            <person name="Rosling A."/>
        </authorList>
    </citation>
    <scope>NUCLEOTIDE SEQUENCE [LARGE SCALE GENOMIC DNA]</scope>
    <source>
        <strain evidence="1 2">120-4 pot B 10/14</strain>
    </source>
</reference>